<protein>
    <recommendedName>
        <fullName evidence="2">SpoVT-AbrB domain-containing protein</fullName>
    </recommendedName>
</protein>
<dbReference type="SUPFAM" id="SSF89447">
    <property type="entry name" value="AbrB/MazE/MraZ-like"/>
    <property type="match status" value="1"/>
</dbReference>
<proteinExistence type="predicted"/>
<dbReference type="AlphaFoldDB" id="X1U4X8"/>
<sequence>MTIGEVTFIARVQKIHRVAIPCTISELMGIDEGDYVKLKVIEKMSKEESVKMRT</sequence>
<comment type="caution">
    <text evidence="1">The sequence shown here is derived from an EMBL/GenBank/DDBJ whole genome shotgun (WGS) entry which is preliminary data.</text>
</comment>
<gene>
    <name evidence="1" type="ORF">S12H4_13106</name>
</gene>
<evidence type="ECO:0000313" key="1">
    <source>
        <dbReference type="EMBL" id="GAI87364.1"/>
    </source>
</evidence>
<dbReference type="InterPro" id="IPR037914">
    <property type="entry name" value="SpoVT-AbrB_sf"/>
</dbReference>
<dbReference type="EMBL" id="BARW01006244">
    <property type="protein sequence ID" value="GAI87364.1"/>
    <property type="molecule type" value="Genomic_DNA"/>
</dbReference>
<accession>X1U4X8</accession>
<reference evidence="1" key="1">
    <citation type="journal article" date="2014" name="Front. Microbiol.">
        <title>High frequency of phylogenetically diverse reductive dehalogenase-homologous genes in deep subseafloor sedimentary metagenomes.</title>
        <authorList>
            <person name="Kawai M."/>
            <person name="Futagami T."/>
            <person name="Toyoda A."/>
            <person name="Takaki Y."/>
            <person name="Nishi S."/>
            <person name="Hori S."/>
            <person name="Arai W."/>
            <person name="Tsubouchi T."/>
            <person name="Morono Y."/>
            <person name="Uchiyama I."/>
            <person name="Ito T."/>
            <person name="Fujiyama A."/>
            <person name="Inagaki F."/>
            <person name="Takami H."/>
        </authorList>
    </citation>
    <scope>NUCLEOTIDE SEQUENCE</scope>
    <source>
        <strain evidence="1">Expedition CK06-06</strain>
    </source>
</reference>
<organism evidence="1">
    <name type="scientific">marine sediment metagenome</name>
    <dbReference type="NCBI Taxonomy" id="412755"/>
    <lineage>
        <taxon>unclassified sequences</taxon>
        <taxon>metagenomes</taxon>
        <taxon>ecological metagenomes</taxon>
    </lineage>
</organism>
<name>X1U4X8_9ZZZZ</name>
<evidence type="ECO:0008006" key="2">
    <source>
        <dbReference type="Google" id="ProtNLM"/>
    </source>
</evidence>